<dbReference type="InterPro" id="IPR006037">
    <property type="entry name" value="RCK_C"/>
</dbReference>
<dbReference type="EMBL" id="VSSQ01051507">
    <property type="protein sequence ID" value="MPN05605.1"/>
    <property type="molecule type" value="Genomic_DNA"/>
</dbReference>
<dbReference type="AlphaFoldDB" id="A0A645EUA3"/>
<proteinExistence type="predicted"/>
<evidence type="ECO:0000313" key="2">
    <source>
        <dbReference type="EMBL" id="MPN05605.1"/>
    </source>
</evidence>
<evidence type="ECO:0000259" key="1">
    <source>
        <dbReference type="PROSITE" id="PS51202"/>
    </source>
</evidence>
<dbReference type="InterPro" id="IPR036721">
    <property type="entry name" value="RCK_C_sf"/>
</dbReference>
<feature type="domain" description="RCK C-terminal" evidence="1">
    <location>
        <begin position="2"/>
        <end position="87"/>
    </location>
</feature>
<accession>A0A645EUA3</accession>
<name>A0A645EUA3_9ZZZZ</name>
<gene>
    <name evidence="2" type="ORF">SDC9_152856</name>
</gene>
<dbReference type="GO" id="GO:0008324">
    <property type="term" value="F:monoatomic cation transmembrane transporter activity"/>
    <property type="evidence" value="ECO:0007669"/>
    <property type="project" value="InterPro"/>
</dbReference>
<protein>
    <recommendedName>
        <fullName evidence="1">RCK C-terminal domain-containing protein</fullName>
    </recommendedName>
</protein>
<dbReference type="SUPFAM" id="SSF116726">
    <property type="entry name" value="TrkA C-terminal domain-like"/>
    <property type="match status" value="1"/>
</dbReference>
<dbReference type="Gene3D" id="3.30.70.1450">
    <property type="entry name" value="Regulator of K+ conductance, C-terminal domain"/>
    <property type="match status" value="1"/>
</dbReference>
<reference evidence="2" key="1">
    <citation type="submission" date="2019-08" db="EMBL/GenBank/DDBJ databases">
        <authorList>
            <person name="Kucharzyk K."/>
            <person name="Murdoch R.W."/>
            <person name="Higgins S."/>
            <person name="Loffler F."/>
        </authorList>
    </citation>
    <scope>NUCLEOTIDE SEQUENCE</scope>
</reference>
<organism evidence="2">
    <name type="scientific">bioreactor metagenome</name>
    <dbReference type="NCBI Taxonomy" id="1076179"/>
    <lineage>
        <taxon>unclassified sequences</taxon>
        <taxon>metagenomes</taxon>
        <taxon>ecological metagenomes</taxon>
    </lineage>
</organism>
<dbReference type="PROSITE" id="PS51202">
    <property type="entry name" value="RCK_C"/>
    <property type="match status" value="1"/>
</dbReference>
<dbReference type="GO" id="GO:0006813">
    <property type="term" value="P:potassium ion transport"/>
    <property type="evidence" value="ECO:0007669"/>
    <property type="project" value="InterPro"/>
</dbReference>
<comment type="caution">
    <text evidence="2">The sequence shown here is derived from an EMBL/GenBank/DDBJ whole genome shotgun (WGS) entry which is preliminary data.</text>
</comment>
<dbReference type="Pfam" id="PF02080">
    <property type="entry name" value="TrkA_C"/>
    <property type="match status" value="1"/>
</dbReference>
<sequence length="89" mass="10357">MEYTKDLKKINLGINYEITVPPNSHILGKTINELKFWYNTGATITAVKRETELFISPGPYISFYAEDIIYFVCAEENFIKVQNFIINEE</sequence>